<dbReference type="GO" id="GO:0001735">
    <property type="term" value="F:prenylcysteine oxidase activity"/>
    <property type="evidence" value="ECO:0007669"/>
    <property type="project" value="InterPro"/>
</dbReference>
<dbReference type="Proteomes" id="UP000297280">
    <property type="component" value="Unassembled WGS sequence"/>
</dbReference>
<evidence type="ECO:0000256" key="6">
    <source>
        <dbReference type="ARBA" id="ARBA00023002"/>
    </source>
</evidence>
<dbReference type="Pfam" id="PF07156">
    <property type="entry name" value="Prenylcys_lyase"/>
    <property type="match status" value="1"/>
</dbReference>
<keyword evidence="9" id="KW-0812">Transmembrane</keyword>
<keyword evidence="9" id="KW-1133">Transmembrane helix</keyword>
<keyword evidence="3" id="KW-0285">Flavoprotein</keyword>
<dbReference type="SUPFAM" id="SSF51905">
    <property type="entry name" value="FAD/NAD(P)-binding domain"/>
    <property type="match status" value="1"/>
</dbReference>
<evidence type="ECO:0000256" key="8">
    <source>
        <dbReference type="SAM" id="MobiDB-lite"/>
    </source>
</evidence>
<name>A0A4Z1KTU7_9HELO</name>
<gene>
    <name evidence="11" type="ORF">BPOR_0194g00040</name>
</gene>
<keyword evidence="4" id="KW-0732">Signal</keyword>
<evidence type="ECO:0000256" key="7">
    <source>
        <dbReference type="ARBA" id="ARBA00023180"/>
    </source>
</evidence>
<keyword evidence="9" id="KW-0472">Membrane</keyword>
<reference evidence="11 12" key="1">
    <citation type="submission" date="2017-12" db="EMBL/GenBank/DDBJ databases">
        <title>Comparative genomics of Botrytis spp.</title>
        <authorList>
            <person name="Valero-Jimenez C.A."/>
            <person name="Tapia P."/>
            <person name="Veloso J."/>
            <person name="Silva-Moreno E."/>
            <person name="Staats M."/>
            <person name="Valdes J.H."/>
            <person name="Van Kan J.A.L."/>
        </authorList>
    </citation>
    <scope>NUCLEOTIDE SEQUENCE [LARGE SCALE GENOMIC DNA]</scope>
    <source>
        <strain evidence="11 12">MUCL3349</strain>
    </source>
</reference>
<sequence>MNDHSNDNHPADMRSKMHKAGPPPPYSPESPPKYSHSESTPLLPKANEDALSESANSNNRKSRKFSTLLLTVIGAFLTALIILSSGISFWSIIQNGKPAAKIVNFKVGIIGAGPAGIGAVQGVRDGISRLGQEFKDQNVDVQVEIVVFEEKARVGGRMVVEGATGMQLEVEDVASGALDGKLLSIIGGMDDVQETKDMPTESDDLGMGKVGYFNGNNFVIETYRPYATTPWKHYIYILFKYGPSVWRAPRIPTGTMKSFHNFLPKLNTICVSSIRDLAYIMSNRFGYTPFSLPATDRLKKNGIGGDYIRDILAPQVRRHTGQLIEQISDLTLSIALEQEESGSSKAVNHGFYQMAMEKSLRENKAKVHLGAKVTQPRWEEVIGDDAKWVIRWENAAHDEDVLDSEEFDKIIITAPFNYTELLGITHDGKSLYPLDDNTQDIEYQSLYITFFTTTSLLTSSLHNTPSPLPAQLLPIFDANQPSTSPYNSLVEISLLRTIFPAFQAPDFNPHPPNPPKRLYLYRLLSSHPISPTFLSSILHLPNTTILETWNQQEILHAYLITPTFPSGSASNPDSKEEKGNLKLGDNIWTTRGIEKVLGSEVWGAWYMGRMVGGNLAGEIGEEVRGGFEVK</sequence>
<dbReference type="GO" id="GO:0030328">
    <property type="term" value="P:prenylcysteine catabolic process"/>
    <property type="evidence" value="ECO:0007669"/>
    <property type="project" value="InterPro"/>
</dbReference>
<comment type="similarity">
    <text evidence="2">Belongs to the prenylcysteine oxidase family.</text>
</comment>
<evidence type="ECO:0000313" key="11">
    <source>
        <dbReference type="EMBL" id="TGO87933.1"/>
    </source>
</evidence>
<protein>
    <recommendedName>
        <fullName evidence="10">Prenylcysteine lyase domain-containing protein</fullName>
    </recommendedName>
</protein>
<feature type="transmembrane region" description="Helical" evidence="9">
    <location>
        <begin position="68"/>
        <end position="93"/>
    </location>
</feature>
<feature type="compositionally biased region" description="Basic and acidic residues" evidence="8">
    <location>
        <begin position="1"/>
        <end position="15"/>
    </location>
</feature>
<evidence type="ECO:0000256" key="2">
    <source>
        <dbReference type="ARBA" id="ARBA00009967"/>
    </source>
</evidence>
<evidence type="ECO:0000256" key="9">
    <source>
        <dbReference type="SAM" id="Phobius"/>
    </source>
</evidence>
<dbReference type="InterPro" id="IPR010795">
    <property type="entry name" value="Prenylcys_lyase"/>
</dbReference>
<dbReference type="InterPro" id="IPR036188">
    <property type="entry name" value="FAD/NAD-bd_sf"/>
</dbReference>
<comment type="caution">
    <text evidence="11">The sequence shown here is derived from an EMBL/GenBank/DDBJ whole genome shotgun (WGS) entry which is preliminary data.</text>
</comment>
<keyword evidence="6" id="KW-0560">Oxidoreductase</keyword>
<dbReference type="PANTHER" id="PTHR15944:SF0">
    <property type="entry name" value="PRENYLCYSTEINE LYASE DOMAIN-CONTAINING PROTEIN"/>
    <property type="match status" value="1"/>
</dbReference>
<feature type="compositionally biased region" description="Pro residues" evidence="8">
    <location>
        <begin position="21"/>
        <end position="31"/>
    </location>
</feature>
<dbReference type="PANTHER" id="PTHR15944">
    <property type="entry name" value="FARNESYLCYSTEINE LYASE"/>
    <property type="match status" value="1"/>
</dbReference>
<feature type="domain" description="Prenylcysteine lyase" evidence="10">
    <location>
        <begin position="231"/>
        <end position="595"/>
    </location>
</feature>
<evidence type="ECO:0000259" key="10">
    <source>
        <dbReference type="Pfam" id="PF07156"/>
    </source>
</evidence>
<evidence type="ECO:0000313" key="12">
    <source>
        <dbReference type="Proteomes" id="UP000297280"/>
    </source>
</evidence>
<evidence type="ECO:0000256" key="5">
    <source>
        <dbReference type="ARBA" id="ARBA00022827"/>
    </source>
</evidence>
<keyword evidence="7" id="KW-0325">Glycoprotein</keyword>
<dbReference type="AlphaFoldDB" id="A0A4Z1KTU7"/>
<comment type="cofactor">
    <cofactor evidence="1">
        <name>FAD</name>
        <dbReference type="ChEBI" id="CHEBI:57692"/>
    </cofactor>
</comment>
<dbReference type="EMBL" id="PQXO01000194">
    <property type="protein sequence ID" value="TGO87933.1"/>
    <property type="molecule type" value="Genomic_DNA"/>
</dbReference>
<dbReference type="InterPro" id="IPR017046">
    <property type="entry name" value="Prenylcysteine_Oxase1"/>
</dbReference>
<keyword evidence="5" id="KW-0274">FAD</keyword>
<dbReference type="GO" id="GO:0030327">
    <property type="term" value="P:prenylated protein catabolic process"/>
    <property type="evidence" value="ECO:0007669"/>
    <property type="project" value="TreeGrafter"/>
</dbReference>
<evidence type="ECO:0000256" key="4">
    <source>
        <dbReference type="ARBA" id="ARBA00022729"/>
    </source>
</evidence>
<feature type="region of interest" description="Disordered" evidence="8">
    <location>
        <begin position="1"/>
        <end position="58"/>
    </location>
</feature>
<evidence type="ECO:0000256" key="1">
    <source>
        <dbReference type="ARBA" id="ARBA00001974"/>
    </source>
</evidence>
<proteinExistence type="inferred from homology"/>
<organism evidence="11 12">
    <name type="scientific">Botrytis porri</name>
    <dbReference type="NCBI Taxonomy" id="87229"/>
    <lineage>
        <taxon>Eukaryota</taxon>
        <taxon>Fungi</taxon>
        <taxon>Dikarya</taxon>
        <taxon>Ascomycota</taxon>
        <taxon>Pezizomycotina</taxon>
        <taxon>Leotiomycetes</taxon>
        <taxon>Helotiales</taxon>
        <taxon>Sclerotiniaceae</taxon>
        <taxon>Botrytis</taxon>
    </lineage>
</organism>
<keyword evidence="12" id="KW-1185">Reference proteome</keyword>
<accession>A0A4Z1KTU7</accession>
<evidence type="ECO:0000256" key="3">
    <source>
        <dbReference type="ARBA" id="ARBA00022630"/>
    </source>
</evidence>